<organism evidence="5 6">
    <name type="scientific">Brassica napus</name>
    <name type="common">Rape</name>
    <dbReference type="NCBI Taxonomy" id="3708"/>
    <lineage>
        <taxon>Eukaryota</taxon>
        <taxon>Viridiplantae</taxon>
        <taxon>Streptophyta</taxon>
        <taxon>Embryophyta</taxon>
        <taxon>Tracheophyta</taxon>
        <taxon>Spermatophyta</taxon>
        <taxon>Magnoliopsida</taxon>
        <taxon>eudicotyledons</taxon>
        <taxon>Gunneridae</taxon>
        <taxon>Pentapetalae</taxon>
        <taxon>rosids</taxon>
        <taxon>malvids</taxon>
        <taxon>Brassicales</taxon>
        <taxon>Brassicaceae</taxon>
        <taxon>Brassiceae</taxon>
        <taxon>Brassica</taxon>
    </lineage>
</organism>
<feature type="domain" description="TIR" evidence="3">
    <location>
        <begin position="31"/>
        <end position="193"/>
    </location>
</feature>
<dbReference type="GO" id="GO:0005634">
    <property type="term" value="C:nucleus"/>
    <property type="evidence" value="ECO:0000318"/>
    <property type="project" value="GO_Central"/>
</dbReference>
<evidence type="ECO:0000259" key="3">
    <source>
        <dbReference type="PROSITE" id="PS50104"/>
    </source>
</evidence>
<feature type="signal peptide" evidence="2">
    <location>
        <begin position="1"/>
        <end position="30"/>
    </location>
</feature>
<dbReference type="AlphaFoldDB" id="A0A078FA60"/>
<dbReference type="EMBL" id="LK032000">
    <property type="protein sequence ID" value="CDY09937.1"/>
    <property type="molecule type" value="Genomic_DNA"/>
</dbReference>
<dbReference type="EMBL" id="HG994372">
    <property type="protein sequence ID" value="CAF2116375.1"/>
    <property type="molecule type" value="Genomic_DNA"/>
</dbReference>
<reference evidence="5" key="2">
    <citation type="submission" date="2014-06" db="EMBL/GenBank/DDBJ databases">
        <authorList>
            <person name="Genoscope - CEA"/>
        </authorList>
    </citation>
    <scope>NUCLEOTIDE SEQUENCE</scope>
</reference>
<accession>A0A078FA60</accession>
<dbReference type="Gene3D" id="3.40.50.10140">
    <property type="entry name" value="Toll/interleukin-1 receptor homology (TIR) domain"/>
    <property type="match status" value="1"/>
</dbReference>
<dbReference type="GO" id="GO:0007165">
    <property type="term" value="P:signal transduction"/>
    <property type="evidence" value="ECO:0000318"/>
    <property type="project" value="GO_Central"/>
</dbReference>
<evidence type="ECO:0000256" key="2">
    <source>
        <dbReference type="SAM" id="SignalP"/>
    </source>
</evidence>
<dbReference type="PROSITE" id="PS50104">
    <property type="entry name" value="TIR"/>
    <property type="match status" value="1"/>
</dbReference>
<reference evidence="5 6" key="1">
    <citation type="journal article" date="2014" name="Science">
        <title>Plant genetics. Early allopolyploid evolution in the post-Neolithic Brassica napus oilseed genome.</title>
        <authorList>
            <person name="Chalhoub B."/>
            <person name="Denoeud F."/>
            <person name="Liu S."/>
            <person name="Parkin I.A."/>
            <person name="Tang H."/>
            <person name="Wang X."/>
            <person name="Chiquet J."/>
            <person name="Belcram H."/>
            <person name="Tong C."/>
            <person name="Samans B."/>
            <person name="Correa M."/>
            <person name="Da Silva C."/>
            <person name="Just J."/>
            <person name="Falentin C."/>
            <person name="Koh C.S."/>
            <person name="Le Clainche I."/>
            <person name="Bernard M."/>
            <person name="Bento P."/>
            <person name="Noel B."/>
            <person name="Labadie K."/>
            <person name="Alberti A."/>
            <person name="Charles M."/>
            <person name="Arnaud D."/>
            <person name="Guo H."/>
            <person name="Daviaud C."/>
            <person name="Alamery S."/>
            <person name="Jabbari K."/>
            <person name="Zhao M."/>
            <person name="Edger P.P."/>
            <person name="Chelaifa H."/>
            <person name="Tack D."/>
            <person name="Lassalle G."/>
            <person name="Mestiri I."/>
            <person name="Schnel N."/>
            <person name="Le Paslier M.C."/>
            <person name="Fan G."/>
            <person name="Renault V."/>
            <person name="Bayer P.E."/>
            <person name="Golicz A.A."/>
            <person name="Manoli S."/>
            <person name="Lee T.H."/>
            <person name="Thi V.H."/>
            <person name="Chalabi S."/>
            <person name="Hu Q."/>
            <person name="Fan C."/>
            <person name="Tollenaere R."/>
            <person name="Lu Y."/>
            <person name="Battail C."/>
            <person name="Shen J."/>
            <person name="Sidebottom C.H."/>
            <person name="Wang X."/>
            <person name="Canaguier A."/>
            <person name="Chauveau A."/>
            <person name="Berard A."/>
            <person name="Deniot G."/>
            <person name="Guan M."/>
            <person name="Liu Z."/>
            <person name="Sun F."/>
            <person name="Lim Y.P."/>
            <person name="Lyons E."/>
            <person name="Town C.D."/>
            <person name="Bancroft I."/>
            <person name="Wang X."/>
            <person name="Meng J."/>
            <person name="Ma J."/>
            <person name="Pires J.C."/>
            <person name="King G.J."/>
            <person name="Brunel D."/>
            <person name="Delourme R."/>
            <person name="Renard M."/>
            <person name="Aury J.M."/>
            <person name="Adams K.L."/>
            <person name="Batley J."/>
            <person name="Snowdon R.J."/>
            <person name="Tost J."/>
            <person name="Edwards D."/>
            <person name="Zhou Y."/>
            <person name="Hua W."/>
            <person name="Sharpe A.G."/>
            <person name="Paterson A.H."/>
            <person name="Guan C."/>
            <person name="Wincker P."/>
        </authorList>
    </citation>
    <scope>NUCLEOTIDE SEQUENCE [LARGE SCALE GENOMIC DNA]</scope>
    <source>
        <strain evidence="6">cv. Darmor-bzh</strain>
    </source>
</reference>
<dbReference type="InterPro" id="IPR035897">
    <property type="entry name" value="Toll_tir_struct_dom_sf"/>
</dbReference>
<dbReference type="PANTHER" id="PTHR32009:SF63">
    <property type="entry name" value="RESISTANCE PROTEIN (TIR CLASS), PUTATIVE-RELATED"/>
    <property type="match status" value="1"/>
</dbReference>
<dbReference type="GO" id="GO:0006952">
    <property type="term" value="P:defense response"/>
    <property type="evidence" value="ECO:0000318"/>
    <property type="project" value="GO_Central"/>
</dbReference>
<gene>
    <name evidence="5" type="primary">BnaC08g45140D</name>
    <name evidence="4" type="ORF">DARMORV10_C08P50800.1</name>
    <name evidence="5" type="ORF">GSBRNA2T00031706001</name>
</gene>
<dbReference type="SUPFAM" id="SSF52200">
    <property type="entry name" value="Toll/Interleukin receptor TIR domain"/>
    <property type="match status" value="1"/>
</dbReference>
<dbReference type="Gramene" id="CDY09937">
    <property type="protein sequence ID" value="CDY09937"/>
    <property type="gene ID" value="GSBRNA2T00031706001"/>
</dbReference>
<sequence>MLSPPPLSLYRNHLLFFLLFSQNLFLSVPAETHQVFVNFRGEDLRFNFVSHLTDAFERHGITFFIDEHEYRGKNLDNLFVRIEEARIAIALFSPRYSESRWCLDELVKMKRLADKEKLTVIPVFYKVKAEDVKHLKGEFGENFFKLAMTHPDCMREWKDALECVCSYMGMSLADKSSEADFVKDIVKEGQRVLEAITPKEDEKIPHKEEEKIPHKEKEIRRFDHFWDYIAGVMVLIGFLRLISHF</sequence>
<proteinExistence type="predicted"/>
<keyword evidence="1" id="KW-0520">NAD</keyword>
<evidence type="ECO:0000256" key="1">
    <source>
        <dbReference type="ARBA" id="ARBA00023027"/>
    </source>
</evidence>
<dbReference type="InterPro" id="IPR000157">
    <property type="entry name" value="TIR_dom"/>
</dbReference>
<keyword evidence="6" id="KW-1185">Reference proteome</keyword>
<name>A0A078FA60_BRANA</name>
<evidence type="ECO:0000313" key="5">
    <source>
        <dbReference type="EMBL" id="CDY09937.1"/>
    </source>
</evidence>
<evidence type="ECO:0000313" key="4">
    <source>
        <dbReference type="EMBL" id="CAF2116375.1"/>
    </source>
</evidence>
<feature type="chain" id="PRO_5040560317" evidence="2">
    <location>
        <begin position="31"/>
        <end position="245"/>
    </location>
</feature>
<dbReference type="Proteomes" id="UP000028999">
    <property type="component" value="Unassembled WGS sequence"/>
</dbReference>
<reference evidence="4" key="3">
    <citation type="submission" date="2021-01" db="EMBL/GenBank/DDBJ databases">
        <authorList>
            <consortium name="Genoscope - CEA"/>
            <person name="William W."/>
        </authorList>
    </citation>
    <scope>NUCLEOTIDE SEQUENCE</scope>
</reference>
<dbReference type="STRING" id="3708.A0A078FA60"/>
<dbReference type="PaxDb" id="3708-A0A078FA60"/>
<keyword evidence="2" id="KW-0732">Signal</keyword>
<dbReference type="PANTHER" id="PTHR32009">
    <property type="entry name" value="TMV RESISTANCE PROTEIN N-LIKE"/>
    <property type="match status" value="1"/>
</dbReference>
<dbReference type="FunFam" id="3.40.50.10140:FF:000007">
    <property type="entry name" value="Disease resistance protein (TIR-NBS-LRR class)"/>
    <property type="match status" value="1"/>
</dbReference>
<evidence type="ECO:0000313" key="6">
    <source>
        <dbReference type="Proteomes" id="UP000028999"/>
    </source>
</evidence>
<protein>
    <submittedName>
        <fullName evidence="4">(rape) hypothetical protein</fullName>
    </submittedName>
    <submittedName>
        <fullName evidence="5">BnaC08g45140D protein</fullName>
    </submittedName>
</protein>
<dbReference type="Proteomes" id="UP001295469">
    <property type="component" value="Chromosome C08"/>
</dbReference>
<dbReference type="Pfam" id="PF01582">
    <property type="entry name" value="TIR"/>
    <property type="match status" value="1"/>
</dbReference>
<dbReference type="SMART" id="SM00255">
    <property type="entry name" value="TIR"/>
    <property type="match status" value="1"/>
</dbReference>